<evidence type="ECO:0000313" key="3">
    <source>
        <dbReference type="Proteomes" id="UP000737113"/>
    </source>
</evidence>
<gene>
    <name evidence="2" type="ORF">HC757_15795</name>
</gene>
<keyword evidence="3" id="KW-1185">Reference proteome</keyword>
<evidence type="ECO:0000256" key="1">
    <source>
        <dbReference type="SAM" id="SignalP"/>
    </source>
</evidence>
<sequence length="562" mass="61508">MKSMIINTGYPRLGAILLSTLLLCSMAGCASKGKQPKAMPPTPSFGPPKIIQMRDIGAIAPTGNSVADMASDGNIYPGEWLAIEGKFIAESQFQIDGQTLVPAHLAANAMLVRVPAGLSPVKLHKLVLSNAHGTATKEFHTRHYIAATDTDENRLHFLRTDPATRGYIEMDSAYGMELTQKRALLSQISPSHGFLYSFGIISKEKVSKEKVSREKASKENTATGTGMAYKVSLQTIHLAAAGMPAVIDETEITLSSQPTSVSMDDKGRLVLLGARDLVFIDVSEETHPKIMAKLALPATSGKELYMDALFLNQGKHLALMETTQNRLLIYDIADLARPALVAQQRVYPKADMPMLVDILADPARSNRFWVLAGANLRILDEQLRDLYSRVMDGSQADEAHEVSEQLIAFEFEDGALIQGKTLDLPENFVPFFGISGPDKRLYVSGFNGEFLDFKTLTLDMALVKNMFLSLVNTVQFGRILAIDPESGQIQNQAQGLGLYYHLDYMPDLGPVYALYKLSGKMFAPFVKVKWGIGVSSRGTFSIRDGSANSIFPPYSVGYISLQ</sequence>
<dbReference type="EMBL" id="JAAXYH010000014">
    <property type="protein sequence ID" value="NMH66619.1"/>
    <property type="molecule type" value="Genomic_DNA"/>
</dbReference>
<reference evidence="2" key="1">
    <citation type="submission" date="2020-04" db="EMBL/GenBank/DDBJ databases">
        <title>Description of Shewanella salipaludis sp. nov., isolated from a salt marsh.</title>
        <authorList>
            <person name="Park S."/>
            <person name="Yoon J.-H."/>
        </authorList>
    </citation>
    <scope>NUCLEOTIDE SEQUENCE</scope>
    <source>
        <strain evidence="2">SHSM-M6</strain>
    </source>
</reference>
<accession>A0A972FWN2</accession>
<organism evidence="2 3">
    <name type="scientific">Shewanella salipaludis</name>
    <dbReference type="NCBI Taxonomy" id="2723052"/>
    <lineage>
        <taxon>Bacteria</taxon>
        <taxon>Pseudomonadati</taxon>
        <taxon>Pseudomonadota</taxon>
        <taxon>Gammaproteobacteria</taxon>
        <taxon>Alteromonadales</taxon>
        <taxon>Shewanellaceae</taxon>
        <taxon>Shewanella</taxon>
    </lineage>
</organism>
<feature type="chain" id="PRO_5036984463" evidence="1">
    <location>
        <begin position="31"/>
        <end position="562"/>
    </location>
</feature>
<evidence type="ECO:0000313" key="2">
    <source>
        <dbReference type="EMBL" id="NMH66619.1"/>
    </source>
</evidence>
<dbReference type="Proteomes" id="UP000737113">
    <property type="component" value="Unassembled WGS sequence"/>
</dbReference>
<dbReference type="RefSeq" id="WP_169565343.1">
    <property type="nucleotide sequence ID" value="NZ_JAAXYH010000014.1"/>
</dbReference>
<name>A0A972FWN2_9GAMM</name>
<proteinExistence type="predicted"/>
<keyword evidence="1" id="KW-0732">Signal</keyword>
<feature type="signal peptide" evidence="1">
    <location>
        <begin position="1"/>
        <end position="30"/>
    </location>
</feature>
<dbReference type="AlphaFoldDB" id="A0A972FWN2"/>
<dbReference type="PROSITE" id="PS51257">
    <property type="entry name" value="PROKAR_LIPOPROTEIN"/>
    <property type="match status" value="1"/>
</dbReference>
<comment type="caution">
    <text evidence="2">The sequence shown here is derived from an EMBL/GenBank/DDBJ whole genome shotgun (WGS) entry which is preliminary data.</text>
</comment>
<protein>
    <submittedName>
        <fullName evidence="2">Uncharacterized protein</fullName>
    </submittedName>
</protein>